<feature type="chain" id="PRO_5021464024" evidence="1">
    <location>
        <begin position="24"/>
        <end position="137"/>
    </location>
</feature>
<comment type="caution">
    <text evidence="2">The sequence shown here is derived from an EMBL/GenBank/DDBJ whole genome shotgun (WGS) entry which is preliminary data.</text>
</comment>
<gene>
    <name evidence="2" type="ORF">FJA49_00430</name>
</gene>
<dbReference type="EMBL" id="VFJE01000045">
    <property type="protein sequence ID" value="TPD73692.1"/>
    <property type="molecule type" value="Genomic_DNA"/>
</dbReference>
<dbReference type="AlphaFoldDB" id="A0A501QMF2"/>
<accession>A0A501QMF2</accession>
<evidence type="ECO:0000313" key="2">
    <source>
        <dbReference type="EMBL" id="TPD73692.1"/>
    </source>
</evidence>
<name>A0A501QMF2_9FLAO</name>
<dbReference type="OrthoDB" id="1361722at2"/>
<evidence type="ECO:0000256" key="1">
    <source>
        <dbReference type="SAM" id="SignalP"/>
    </source>
</evidence>
<dbReference type="RefSeq" id="WP_139997712.1">
    <property type="nucleotide sequence ID" value="NZ_VFJE01000045.1"/>
</dbReference>
<feature type="signal peptide" evidence="1">
    <location>
        <begin position="1"/>
        <end position="23"/>
    </location>
</feature>
<dbReference type="Proteomes" id="UP000319175">
    <property type="component" value="Unassembled WGS sequence"/>
</dbReference>
<keyword evidence="1" id="KW-0732">Signal</keyword>
<evidence type="ECO:0000313" key="3">
    <source>
        <dbReference type="Proteomes" id="UP000319175"/>
    </source>
</evidence>
<keyword evidence="3" id="KW-1185">Reference proteome</keyword>
<sequence>MMKKAVHITFLCLFFLLGMRCDASNKKNLSLTFLETNGKQQLKTCRYSLPKKEFSVAHDLFDKVHKKKKYSNPYRYSIARLSKCYNLSLLFGAVSSPKFVFQTYLASASPFEKHSLFGSFCHKGKLLSIFYSFQAFW</sequence>
<protein>
    <submittedName>
        <fullName evidence="2">Uncharacterized protein</fullName>
    </submittedName>
</protein>
<reference evidence="2 3" key="1">
    <citation type="submission" date="2019-06" db="EMBL/GenBank/DDBJ databases">
        <title>Flavobacterium sp. MaA-Y11 from geoumgang.</title>
        <authorList>
            <person name="Jeong S."/>
        </authorList>
    </citation>
    <scope>NUCLEOTIDE SEQUENCE [LARGE SCALE GENOMIC DNA]</scope>
    <source>
        <strain evidence="2 3">MaA-Y11</strain>
    </source>
</reference>
<proteinExistence type="predicted"/>
<reference evidence="2 3" key="2">
    <citation type="submission" date="2019-06" db="EMBL/GenBank/DDBJ databases">
        <authorList>
            <person name="Seo Y."/>
        </authorList>
    </citation>
    <scope>NUCLEOTIDE SEQUENCE [LARGE SCALE GENOMIC DNA]</scope>
    <source>
        <strain evidence="2 3">MaA-Y11</strain>
    </source>
</reference>
<organism evidence="2 3">
    <name type="scientific">Flavobacterium microcysteis</name>
    <dbReference type="NCBI Taxonomy" id="2596891"/>
    <lineage>
        <taxon>Bacteria</taxon>
        <taxon>Pseudomonadati</taxon>
        <taxon>Bacteroidota</taxon>
        <taxon>Flavobacteriia</taxon>
        <taxon>Flavobacteriales</taxon>
        <taxon>Flavobacteriaceae</taxon>
        <taxon>Flavobacterium</taxon>
    </lineage>
</organism>